<evidence type="ECO:0000256" key="2">
    <source>
        <dbReference type="ARBA" id="ARBA00001946"/>
    </source>
</evidence>
<dbReference type="Gramene" id="KZN03152">
    <property type="protein sequence ID" value="KZN03152"/>
    <property type="gene ID" value="DCAR_011908"/>
</dbReference>
<dbReference type="GO" id="GO:0005634">
    <property type="term" value="C:nucleus"/>
    <property type="evidence" value="ECO:0007669"/>
    <property type="project" value="TreeGrafter"/>
</dbReference>
<comment type="cofactor">
    <cofactor evidence="1">
        <name>Mn(2+)</name>
        <dbReference type="ChEBI" id="CHEBI:29035"/>
    </cofactor>
</comment>
<dbReference type="OMA" id="THIYETY"/>
<evidence type="ECO:0000313" key="10">
    <source>
        <dbReference type="EMBL" id="WOG94159.1"/>
    </source>
</evidence>
<keyword evidence="4" id="KW-0479">Metal-binding</keyword>
<dbReference type="GO" id="GO:0046872">
    <property type="term" value="F:metal ion binding"/>
    <property type="evidence" value="ECO:0007669"/>
    <property type="project" value="UniProtKB-KW"/>
</dbReference>
<dbReference type="CDD" id="cd00593">
    <property type="entry name" value="RIBOc"/>
    <property type="match status" value="1"/>
</dbReference>
<keyword evidence="5" id="KW-0255">Endonuclease</keyword>
<dbReference type="OrthoDB" id="416741at2759"/>
<feature type="region of interest" description="Disordered" evidence="9">
    <location>
        <begin position="1"/>
        <end position="30"/>
    </location>
</feature>
<dbReference type="AlphaFoldDB" id="A0A166C1B0"/>
<feature type="compositionally biased region" description="Basic and acidic residues" evidence="9">
    <location>
        <begin position="1"/>
        <end position="24"/>
    </location>
</feature>
<dbReference type="GO" id="GO:0004525">
    <property type="term" value="F:ribonuclease III activity"/>
    <property type="evidence" value="ECO:0007669"/>
    <property type="project" value="InterPro"/>
</dbReference>
<dbReference type="PROSITE" id="PS50142">
    <property type="entry name" value="RNASE_3_2"/>
    <property type="match status" value="1"/>
</dbReference>
<dbReference type="InterPro" id="IPR000999">
    <property type="entry name" value="RNase_III_dom"/>
</dbReference>
<keyword evidence="6" id="KW-0378">Hydrolase</keyword>
<dbReference type="GO" id="GO:0005737">
    <property type="term" value="C:cytoplasm"/>
    <property type="evidence" value="ECO:0007669"/>
    <property type="project" value="TreeGrafter"/>
</dbReference>
<protein>
    <submittedName>
        <fullName evidence="10">Uncharacterized protein</fullName>
    </submittedName>
</protein>
<dbReference type="Proteomes" id="UP000077755">
    <property type="component" value="Chromosome 3"/>
</dbReference>
<evidence type="ECO:0000256" key="9">
    <source>
        <dbReference type="SAM" id="MobiDB-lite"/>
    </source>
</evidence>
<dbReference type="InterPro" id="IPR036389">
    <property type="entry name" value="RNase_III_sf"/>
</dbReference>
<evidence type="ECO:0000256" key="1">
    <source>
        <dbReference type="ARBA" id="ARBA00001936"/>
    </source>
</evidence>
<evidence type="ECO:0000256" key="8">
    <source>
        <dbReference type="ARBA" id="ARBA00022884"/>
    </source>
</evidence>
<dbReference type="SMART" id="SM00535">
    <property type="entry name" value="RIBOc"/>
    <property type="match status" value="1"/>
</dbReference>
<keyword evidence="8" id="KW-0694">RNA-binding</keyword>
<dbReference type="GO" id="GO:0030422">
    <property type="term" value="P:siRNA processing"/>
    <property type="evidence" value="ECO:0007669"/>
    <property type="project" value="TreeGrafter"/>
</dbReference>
<dbReference type="PANTHER" id="PTHR14950">
    <property type="entry name" value="DICER-RELATED"/>
    <property type="match status" value="1"/>
</dbReference>
<proteinExistence type="predicted"/>
<reference evidence="10" key="2">
    <citation type="submission" date="2022-03" db="EMBL/GenBank/DDBJ databases">
        <title>Draft title - Genomic analysis of global carrot germplasm unveils the trajectory of domestication and the origin of high carotenoid orange carrot.</title>
        <authorList>
            <person name="Iorizzo M."/>
            <person name="Ellison S."/>
            <person name="Senalik D."/>
            <person name="Macko-Podgorni A."/>
            <person name="Grzebelus D."/>
            <person name="Bostan H."/>
            <person name="Rolling W."/>
            <person name="Curaba J."/>
            <person name="Simon P."/>
        </authorList>
    </citation>
    <scope>NUCLEOTIDE SEQUENCE</scope>
    <source>
        <tissue evidence="10">Leaf</tissue>
    </source>
</reference>
<reference evidence="10" key="1">
    <citation type="journal article" date="2016" name="Nat. Genet.">
        <title>A high-quality carrot genome assembly provides new insights into carotenoid accumulation and asterid genome evolution.</title>
        <authorList>
            <person name="Iorizzo M."/>
            <person name="Ellison S."/>
            <person name="Senalik D."/>
            <person name="Zeng P."/>
            <person name="Satapoomin P."/>
            <person name="Huang J."/>
            <person name="Bowman M."/>
            <person name="Iovene M."/>
            <person name="Sanseverino W."/>
            <person name="Cavagnaro P."/>
            <person name="Yildiz M."/>
            <person name="Macko-Podgorni A."/>
            <person name="Moranska E."/>
            <person name="Grzebelus E."/>
            <person name="Grzebelus D."/>
            <person name="Ashrafi H."/>
            <person name="Zheng Z."/>
            <person name="Cheng S."/>
            <person name="Spooner D."/>
            <person name="Van Deynze A."/>
            <person name="Simon P."/>
        </authorList>
    </citation>
    <scope>NUCLEOTIDE SEQUENCE</scope>
    <source>
        <tissue evidence="10">Leaf</tissue>
    </source>
</reference>
<dbReference type="EMBL" id="CP093345">
    <property type="protein sequence ID" value="WOG94159.1"/>
    <property type="molecule type" value="Genomic_DNA"/>
</dbReference>
<comment type="cofactor">
    <cofactor evidence="2">
        <name>Mg(2+)</name>
        <dbReference type="ChEBI" id="CHEBI:18420"/>
    </cofactor>
</comment>
<keyword evidence="3" id="KW-0540">Nuclease</keyword>
<evidence type="ECO:0000313" key="11">
    <source>
        <dbReference type="Proteomes" id="UP000077755"/>
    </source>
</evidence>
<evidence type="ECO:0000256" key="5">
    <source>
        <dbReference type="ARBA" id="ARBA00022759"/>
    </source>
</evidence>
<evidence type="ECO:0000256" key="6">
    <source>
        <dbReference type="ARBA" id="ARBA00022801"/>
    </source>
</evidence>
<dbReference type="Gene3D" id="1.10.1520.10">
    <property type="entry name" value="Ribonuclease III domain"/>
    <property type="match status" value="1"/>
</dbReference>
<dbReference type="Pfam" id="PF00636">
    <property type="entry name" value="Ribonuclease_3"/>
    <property type="match status" value="1"/>
</dbReference>
<dbReference type="GO" id="GO:0003723">
    <property type="term" value="F:RNA binding"/>
    <property type="evidence" value="ECO:0007669"/>
    <property type="project" value="UniProtKB-KW"/>
</dbReference>
<dbReference type="FunFam" id="1.10.1520.10:FF:000004">
    <property type="entry name" value="Endoribonuclease dicer-like 1"/>
    <property type="match status" value="1"/>
</dbReference>
<keyword evidence="11" id="KW-1185">Reference proteome</keyword>
<name>A0A166C1B0_DAUCS</name>
<dbReference type="PANTHER" id="PTHR14950:SF54">
    <property type="entry name" value="RNASE II-LIKE 1"/>
    <property type="match status" value="1"/>
</dbReference>
<evidence type="ECO:0000256" key="3">
    <source>
        <dbReference type="ARBA" id="ARBA00022722"/>
    </source>
</evidence>
<dbReference type="SUPFAM" id="SSF69065">
    <property type="entry name" value="RNase III domain-like"/>
    <property type="match status" value="1"/>
</dbReference>
<evidence type="ECO:0000256" key="7">
    <source>
        <dbReference type="ARBA" id="ARBA00022842"/>
    </source>
</evidence>
<keyword evidence="7" id="KW-0460">Magnesium</keyword>
<dbReference type="KEGG" id="dcr:108211503"/>
<organism evidence="10 11">
    <name type="scientific">Daucus carota subsp. sativus</name>
    <name type="common">Carrot</name>
    <dbReference type="NCBI Taxonomy" id="79200"/>
    <lineage>
        <taxon>Eukaryota</taxon>
        <taxon>Viridiplantae</taxon>
        <taxon>Streptophyta</taxon>
        <taxon>Embryophyta</taxon>
        <taxon>Tracheophyta</taxon>
        <taxon>Spermatophyta</taxon>
        <taxon>Magnoliopsida</taxon>
        <taxon>eudicotyledons</taxon>
        <taxon>Gunneridae</taxon>
        <taxon>Pentapetalae</taxon>
        <taxon>asterids</taxon>
        <taxon>campanulids</taxon>
        <taxon>Apiales</taxon>
        <taxon>Apiaceae</taxon>
        <taxon>Apioideae</taxon>
        <taxon>Scandiceae</taxon>
        <taxon>Daucinae</taxon>
        <taxon>Daucus</taxon>
        <taxon>Daucus sect. Daucus</taxon>
    </lineage>
</organism>
<gene>
    <name evidence="10" type="ORF">DCAR_0313452</name>
</gene>
<sequence>MEEITEQFRKLETGRSEQGDEENFKGQSSSSIQQVEEIIGYSFKDKKLLEEAYTDPSCTKYGSKTSYERLEYIGDTVLNFLVGTEQFALYPDLSPGELTQLRSANVSTEKLARAAAQHGLFRFLRHDRPLLGAQIEEFISTLSKYHLSSVGLIDAPKTLANIVESTIGAVFLDSNNCNETTSKVINKLLQPIITPSTVTRHPVTLLFEICQKSGFNVEVLDTWEENGQIEIIVANTYVGRGQYKIRKMIAYNRAAADAYNDIVKKSI</sequence>
<evidence type="ECO:0000256" key="4">
    <source>
        <dbReference type="ARBA" id="ARBA00022723"/>
    </source>
</evidence>
<accession>A0A166C1B0</accession>